<dbReference type="PANTHER" id="PTHR43280">
    <property type="entry name" value="ARAC-FAMILY TRANSCRIPTIONAL REGULATOR"/>
    <property type="match status" value="1"/>
</dbReference>
<dbReference type="SMART" id="SM00342">
    <property type="entry name" value="HTH_ARAC"/>
    <property type="match status" value="1"/>
</dbReference>
<evidence type="ECO:0000259" key="4">
    <source>
        <dbReference type="PROSITE" id="PS01124"/>
    </source>
</evidence>
<keyword evidence="6" id="KW-1185">Reference proteome</keyword>
<dbReference type="InterPro" id="IPR018062">
    <property type="entry name" value="HTH_AraC-typ_CS"/>
</dbReference>
<dbReference type="EMBL" id="JAUSUG010000001">
    <property type="protein sequence ID" value="MDQ0252836.1"/>
    <property type="molecule type" value="Genomic_DNA"/>
</dbReference>
<keyword evidence="1" id="KW-0805">Transcription regulation</keyword>
<reference evidence="5 6" key="1">
    <citation type="submission" date="2023-07" db="EMBL/GenBank/DDBJ databases">
        <title>Genomic Encyclopedia of Type Strains, Phase IV (KMG-IV): sequencing the most valuable type-strain genomes for metagenomic binning, comparative biology and taxonomic classification.</title>
        <authorList>
            <person name="Goeker M."/>
        </authorList>
    </citation>
    <scope>NUCLEOTIDE SEQUENCE [LARGE SCALE GENOMIC DNA]</scope>
    <source>
        <strain evidence="5 6">DSM 9768</strain>
    </source>
</reference>
<dbReference type="Gene3D" id="1.10.10.60">
    <property type="entry name" value="Homeodomain-like"/>
    <property type="match status" value="2"/>
</dbReference>
<accession>A0ABT9ZQ35</accession>
<proteinExistence type="predicted"/>
<dbReference type="SUPFAM" id="SSF51215">
    <property type="entry name" value="Regulatory protein AraC"/>
    <property type="match status" value="1"/>
</dbReference>
<dbReference type="InterPro" id="IPR009057">
    <property type="entry name" value="Homeodomain-like_sf"/>
</dbReference>
<dbReference type="RefSeq" id="WP_307320714.1">
    <property type="nucleotide sequence ID" value="NZ_JAUSUG010000001.1"/>
</dbReference>
<keyword evidence="2" id="KW-0238">DNA-binding</keyword>
<dbReference type="Proteomes" id="UP001230005">
    <property type="component" value="Unassembled WGS sequence"/>
</dbReference>
<evidence type="ECO:0000313" key="6">
    <source>
        <dbReference type="Proteomes" id="UP001230005"/>
    </source>
</evidence>
<dbReference type="PROSITE" id="PS00041">
    <property type="entry name" value="HTH_ARAC_FAMILY_1"/>
    <property type="match status" value="1"/>
</dbReference>
<evidence type="ECO:0000256" key="3">
    <source>
        <dbReference type="ARBA" id="ARBA00023163"/>
    </source>
</evidence>
<dbReference type="SUPFAM" id="SSF46689">
    <property type="entry name" value="Homeodomain-like"/>
    <property type="match status" value="2"/>
</dbReference>
<sequence length="267" mass="31621">MSYFPGEQHPDRNRIGVFDLLVVVSGKLYIGEEDQNWEVSPGQMLILCPDKYHYGVNPCDDETCFYWLHFKEASRPEEHDTSSSVLNFKEKVQWSRPESYHIILPKYEDLIESMQVYALIQRLIELSTEHRSQAFWQEQQLFVDLVKIIENIQKAEVISPAVQLAEKTEAYIKRHYRSQISNRDLSEALHFHPNYITRCMQEVFNCTPLAYLHQYRLDQAKLLLIKTDWTISRIADYVGFQYSPYFSSCFKKQEGISPLQFRNQYVK</sequence>
<evidence type="ECO:0000256" key="1">
    <source>
        <dbReference type="ARBA" id="ARBA00023015"/>
    </source>
</evidence>
<gene>
    <name evidence="5" type="ORF">J2S74_000208</name>
</gene>
<evidence type="ECO:0000313" key="5">
    <source>
        <dbReference type="EMBL" id="MDQ0252836.1"/>
    </source>
</evidence>
<dbReference type="InterPro" id="IPR037923">
    <property type="entry name" value="HTH-like"/>
</dbReference>
<dbReference type="PROSITE" id="PS01124">
    <property type="entry name" value="HTH_ARAC_FAMILY_2"/>
    <property type="match status" value="1"/>
</dbReference>
<protein>
    <submittedName>
        <fullName evidence="5">AraC-like DNA-binding protein</fullName>
    </submittedName>
</protein>
<evidence type="ECO:0000256" key="2">
    <source>
        <dbReference type="ARBA" id="ARBA00023125"/>
    </source>
</evidence>
<keyword evidence="3" id="KW-0804">Transcription</keyword>
<dbReference type="PANTHER" id="PTHR43280:SF2">
    <property type="entry name" value="HTH-TYPE TRANSCRIPTIONAL REGULATOR EXSA"/>
    <property type="match status" value="1"/>
</dbReference>
<organism evidence="5 6">
    <name type="scientific">Evansella vedderi</name>
    <dbReference type="NCBI Taxonomy" id="38282"/>
    <lineage>
        <taxon>Bacteria</taxon>
        <taxon>Bacillati</taxon>
        <taxon>Bacillota</taxon>
        <taxon>Bacilli</taxon>
        <taxon>Bacillales</taxon>
        <taxon>Bacillaceae</taxon>
        <taxon>Evansella</taxon>
    </lineage>
</organism>
<feature type="domain" description="HTH araC/xylS-type" evidence="4">
    <location>
        <begin position="166"/>
        <end position="264"/>
    </location>
</feature>
<dbReference type="Pfam" id="PF12833">
    <property type="entry name" value="HTH_18"/>
    <property type="match status" value="1"/>
</dbReference>
<dbReference type="Pfam" id="PF02311">
    <property type="entry name" value="AraC_binding"/>
    <property type="match status" value="1"/>
</dbReference>
<dbReference type="InterPro" id="IPR018060">
    <property type="entry name" value="HTH_AraC"/>
</dbReference>
<name>A0ABT9ZQ35_9BACI</name>
<comment type="caution">
    <text evidence="5">The sequence shown here is derived from an EMBL/GenBank/DDBJ whole genome shotgun (WGS) entry which is preliminary data.</text>
</comment>
<dbReference type="InterPro" id="IPR003313">
    <property type="entry name" value="AraC-bd"/>
</dbReference>